<reference evidence="2 3" key="1">
    <citation type="submission" date="2018-10" db="EMBL/GenBank/DDBJ databases">
        <title>Genome sequencing of Mucilaginibacter sp. HYN0043.</title>
        <authorList>
            <person name="Kim M."/>
            <person name="Yi H."/>
        </authorList>
    </citation>
    <scope>NUCLEOTIDE SEQUENCE [LARGE SCALE GENOMIC DNA]</scope>
    <source>
        <strain evidence="2 3">HYN0043</strain>
    </source>
</reference>
<keyword evidence="2" id="KW-0808">Transferase</keyword>
<protein>
    <submittedName>
        <fullName evidence="2">CDP-alcohol phosphatidyltransferase family protein</fullName>
    </submittedName>
</protein>
<dbReference type="InterPro" id="IPR000462">
    <property type="entry name" value="CDP-OH_P_trans"/>
</dbReference>
<dbReference type="Pfam" id="PF01066">
    <property type="entry name" value="CDP-OH_P_transf"/>
    <property type="match status" value="1"/>
</dbReference>
<accession>A0A494W0B0</accession>
<dbReference type="GO" id="GO:0016020">
    <property type="term" value="C:membrane"/>
    <property type="evidence" value="ECO:0007669"/>
    <property type="project" value="InterPro"/>
</dbReference>
<dbReference type="AlphaFoldDB" id="A0A494W0B0"/>
<organism evidence="2 3">
    <name type="scientific">Mucilaginibacter celer</name>
    <dbReference type="NCBI Taxonomy" id="2305508"/>
    <lineage>
        <taxon>Bacteria</taxon>
        <taxon>Pseudomonadati</taxon>
        <taxon>Bacteroidota</taxon>
        <taxon>Sphingobacteriia</taxon>
        <taxon>Sphingobacteriales</taxon>
        <taxon>Sphingobacteriaceae</taxon>
        <taxon>Mucilaginibacter</taxon>
    </lineage>
</organism>
<gene>
    <name evidence="2" type="ORF">HYN43_029755</name>
</gene>
<dbReference type="GO" id="GO:0016780">
    <property type="term" value="F:phosphotransferase activity, for other substituted phosphate groups"/>
    <property type="evidence" value="ECO:0007669"/>
    <property type="project" value="InterPro"/>
</dbReference>
<dbReference type="EMBL" id="CP032869">
    <property type="protein sequence ID" value="AYL99200.1"/>
    <property type="molecule type" value="Genomic_DNA"/>
</dbReference>
<keyword evidence="1" id="KW-1133">Transmembrane helix</keyword>
<proteinExistence type="predicted"/>
<evidence type="ECO:0000313" key="2">
    <source>
        <dbReference type="EMBL" id="AYL99200.1"/>
    </source>
</evidence>
<dbReference type="KEGG" id="muh:HYN43_029755"/>
<keyword evidence="1" id="KW-0812">Transmembrane</keyword>
<evidence type="ECO:0000313" key="3">
    <source>
        <dbReference type="Proteomes" id="UP000270046"/>
    </source>
</evidence>
<name>A0A494W0B0_9SPHI</name>
<sequence>MIWSMKKMPYLLILFRLLLGPFMILITYHNGEAARLLLAVLLLLGILSDIFDGIIARHLKVSNAVLRRMDSQTDVVFWLCAAWCAWLLNPAIITANRYAIVVLFIMEGLTYVLSIAKFGKETCTHALLSKLWGLALFAAFTSLIGFGYGGLPLMLAIVIGIISHIDVYLIIMLLPQWTHDVPSAWHAWQIRQGKEIKRTKLFNG</sequence>
<feature type="transmembrane region" description="Helical" evidence="1">
    <location>
        <begin position="154"/>
        <end position="174"/>
    </location>
</feature>
<dbReference type="InterPro" id="IPR043130">
    <property type="entry name" value="CDP-OH_PTrfase_TM_dom"/>
</dbReference>
<keyword evidence="3" id="KW-1185">Reference proteome</keyword>
<feature type="transmembrane region" description="Helical" evidence="1">
    <location>
        <begin position="9"/>
        <end position="28"/>
    </location>
</feature>
<keyword evidence="1" id="KW-0472">Membrane</keyword>
<dbReference type="Gene3D" id="1.20.120.1760">
    <property type="match status" value="1"/>
</dbReference>
<dbReference type="OrthoDB" id="9785031at2"/>
<feature type="transmembrane region" description="Helical" evidence="1">
    <location>
        <begin position="98"/>
        <end position="119"/>
    </location>
</feature>
<dbReference type="GO" id="GO:0008654">
    <property type="term" value="P:phospholipid biosynthetic process"/>
    <property type="evidence" value="ECO:0007669"/>
    <property type="project" value="InterPro"/>
</dbReference>
<feature type="transmembrane region" description="Helical" evidence="1">
    <location>
        <begin position="34"/>
        <end position="55"/>
    </location>
</feature>
<feature type="transmembrane region" description="Helical" evidence="1">
    <location>
        <begin position="131"/>
        <end position="148"/>
    </location>
</feature>
<dbReference type="Proteomes" id="UP000270046">
    <property type="component" value="Chromosome"/>
</dbReference>
<feature type="transmembrane region" description="Helical" evidence="1">
    <location>
        <begin position="75"/>
        <end position="92"/>
    </location>
</feature>
<evidence type="ECO:0000256" key="1">
    <source>
        <dbReference type="SAM" id="Phobius"/>
    </source>
</evidence>